<dbReference type="EMBL" id="MK500371">
    <property type="protein sequence ID" value="QBK87896.1"/>
    <property type="molecule type" value="Genomic_DNA"/>
</dbReference>
<sequence>MAVSLKCCSWDYFEYNYQGPTKSRRAGERMFLEVIIDETGIKTFSSDCDFREYLICSPAGRVIKSGKYVSGKEIKWRAEIVGVYLFKLWIDDSTPDYFTAKFGKVESAKVKVWSKVMSNKDGTLYQANTDKDLRNDVSVCAMNTRADRHTASAR</sequence>
<gene>
    <name evidence="1" type="ORF">LCMAC202_02570</name>
</gene>
<accession>A0A481YZL2</accession>
<proteinExistence type="predicted"/>
<reference evidence="1" key="1">
    <citation type="journal article" date="2019" name="MBio">
        <title>Virus Genomes from Deep Sea Sediments Expand the Ocean Megavirome and Support Independent Origins of Viral Gigantism.</title>
        <authorList>
            <person name="Backstrom D."/>
            <person name="Yutin N."/>
            <person name="Jorgensen S.L."/>
            <person name="Dharamshi J."/>
            <person name="Homa F."/>
            <person name="Zaremba-Niedwiedzka K."/>
            <person name="Spang A."/>
            <person name="Wolf Y.I."/>
            <person name="Koonin E.V."/>
            <person name="Ettema T.J."/>
        </authorList>
    </citation>
    <scope>NUCLEOTIDE SEQUENCE</scope>
</reference>
<organism evidence="1">
    <name type="scientific">Marseillevirus LCMAC202</name>
    <dbReference type="NCBI Taxonomy" id="2506606"/>
    <lineage>
        <taxon>Viruses</taxon>
        <taxon>Varidnaviria</taxon>
        <taxon>Bamfordvirae</taxon>
        <taxon>Nucleocytoviricota</taxon>
        <taxon>Megaviricetes</taxon>
        <taxon>Pimascovirales</taxon>
        <taxon>Pimascovirales incertae sedis</taxon>
        <taxon>Marseilleviridae</taxon>
    </lineage>
</organism>
<evidence type="ECO:0000313" key="1">
    <source>
        <dbReference type="EMBL" id="QBK87896.1"/>
    </source>
</evidence>
<protein>
    <submittedName>
        <fullName evidence="1">Uncharacterized protein</fullName>
    </submittedName>
</protein>
<name>A0A481YZL2_9VIRU</name>